<dbReference type="Proteomes" id="UP000694564">
    <property type="component" value="Chromosome 1"/>
</dbReference>
<dbReference type="GeneTree" id="ENSGT00390000008610"/>
<dbReference type="InterPro" id="IPR015946">
    <property type="entry name" value="KH_dom-like_a/b"/>
</dbReference>
<dbReference type="Pfam" id="PF07650">
    <property type="entry name" value="KH_2"/>
    <property type="match status" value="1"/>
</dbReference>
<evidence type="ECO:0000256" key="5">
    <source>
        <dbReference type="ARBA" id="ARBA00023274"/>
    </source>
</evidence>
<organism evidence="7 8">
    <name type="scientific">Sciurus vulgaris</name>
    <name type="common">Eurasian red squirrel</name>
    <dbReference type="NCBI Taxonomy" id="55149"/>
    <lineage>
        <taxon>Eukaryota</taxon>
        <taxon>Metazoa</taxon>
        <taxon>Chordata</taxon>
        <taxon>Craniata</taxon>
        <taxon>Vertebrata</taxon>
        <taxon>Euteleostomi</taxon>
        <taxon>Mammalia</taxon>
        <taxon>Eutheria</taxon>
        <taxon>Euarchontoglires</taxon>
        <taxon>Glires</taxon>
        <taxon>Rodentia</taxon>
        <taxon>Sciuromorpha</taxon>
        <taxon>Sciuridae</taxon>
        <taxon>Sciurinae</taxon>
        <taxon>Sciurini</taxon>
        <taxon>Sciurus</taxon>
    </lineage>
</organism>
<protein>
    <recommendedName>
        <fullName evidence="6">KH type-2 domain-containing protein</fullName>
    </recommendedName>
</protein>
<dbReference type="GO" id="GO:0022627">
    <property type="term" value="C:cytosolic small ribosomal subunit"/>
    <property type="evidence" value="ECO:0007669"/>
    <property type="project" value="TreeGrafter"/>
</dbReference>
<evidence type="ECO:0000313" key="7">
    <source>
        <dbReference type="Ensembl" id="ENSSVLP00005016543.1"/>
    </source>
</evidence>
<dbReference type="CDD" id="cd02413">
    <property type="entry name" value="KH-II_40S_S3"/>
    <property type="match status" value="1"/>
</dbReference>
<dbReference type="GO" id="GO:0003735">
    <property type="term" value="F:structural constituent of ribosome"/>
    <property type="evidence" value="ECO:0007669"/>
    <property type="project" value="TreeGrafter"/>
</dbReference>
<dbReference type="OrthoDB" id="10248446at2759"/>
<dbReference type="GO" id="GO:2001235">
    <property type="term" value="P:positive regulation of apoptotic signaling pathway"/>
    <property type="evidence" value="ECO:0007669"/>
    <property type="project" value="TreeGrafter"/>
</dbReference>
<reference evidence="7" key="1">
    <citation type="submission" date="2020-06" db="EMBL/GenBank/DDBJ databases">
        <authorList>
            <consortium name="Wellcome Sanger Institute Data Sharing"/>
        </authorList>
    </citation>
    <scope>NUCLEOTIDE SEQUENCE [LARGE SCALE GENOMIC DNA]</scope>
</reference>
<accession>A0A8D2CXZ2</accession>
<name>A0A8D2CXZ2_SCIVU</name>
<dbReference type="GO" id="GO:0005634">
    <property type="term" value="C:nucleus"/>
    <property type="evidence" value="ECO:0007669"/>
    <property type="project" value="TreeGrafter"/>
</dbReference>
<keyword evidence="8" id="KW-1185">Reference proteome</keyword>
<dbReference type="Ensembl" id="ENSSVLT00005018389.1">
    <property type="protein sequence ID" value="ENSSVLP00005016543.1"/>
    <property type="gene ID" value="ENSSVLG00005013164.1"/>
</dbReference>
<reference evidence="7" key="3">
    <citation type="submission" date="2025-09" db="UniProtKB">
        <authorList>
            <consortium name="Ensembl"/>
        </authorList>
    </citation>
    <scope>IDENTIFICATION</scope>
</reference>
<dbReference type="InterPro" id="IPR004044">
    <property type="entry name" value="KH_dom_type_2"/>
</dbReference>
<evidence type="ECO:0000256" key="2">
    <source>
        <dbReference type="ARBA" id="ARBA00010761"/>
    </source>
</evidence>
<comment type="subcellular location">
    <subcellularLocation>
        <location evidence="1">Mitochondrion inner membrane</location>
        <topology evidence="1">Peripheral membrane protein</topology>
    </subcellularLocation>
</comment>
<evidence type="ECO:0000313" key="8">
    <source>
        <dbReference type="Proteomes" id="UP000694564"/>
    </source>
</evidence>
<dbReference type="PANTHER" id="PTHR11760:SF32">
    <property type="entry name" value="SMALL RIBOSOMAL SUBUNIT PROTEIN US3"/>
    <property type="match status" value="1"/>
</dbReference>
<dbReference type="InterPro" id="IPR057258">
    <property type="entry name" value="Ribosomal_uS3"/>
</dbReference>
<keyword evidence="3" id="KW-0694">RNA-binding</keyword>
<sequence>MVVQISEKRKFVADGIFKAELNEVEVRVTPTRTEVIILTTRTQNVLGERGQGIWELTVVGQKRFGFPEGSVQLNAEKVATRGLCVITQTELLRYNVFEGLANRRVESQNHTPCPSQSLQHNRVSLAAVSGV</sequence>
<evidence type="ECO:0000256" key="1">
    <source>
        <dbReference type="ARBA" id="ARBA00004637"/>
    </source>
</evidence>
<keyword evidence="4" id="KW-0689">Ribosomal protein</keyword>
<evidence type="ECO:0000256" key="3">
    <source>
        <dbReference type="ARBA" id="ARBA00022884"/>
    </source>
</evidence>
<dbReference type="InterPro" id="IPR009019">
    <property type="entry name" value="KH_sf_prok-type"/>
</dbReference>
<dbReference type="PANTHER" id="PTHR11760">
    <property type="entry name" value="30S/40S RIBOSOMAL PROTEIN S3"/>
    <property type="match status" value="1"/>
</dbReference>
<reference evidence="7" key="2">
    <citation type="submission" date="2025-08" db="UniProtKB">
        <authorList>
            <consortium name="Ensembl"/>
        </authorList>
    </citation>
    <scope>IDENTIFICATION</scope>
</reference>
<evidence type="ECO:0000259" key="6">
    <source>
        <dbReference type="Pfam" id="PF07650"/>
    </source>
</evidence>
<proteinExistence type="inferred from homology"/>
<keyword evidence="5" id="KW-0687">Ribonucleoprotein</keyword>
<dbReference type="GO" id="GO:0003723">
    <property type="term" value="F:RNA binding"/>
    <property type="evidence" value="ECO:0007669"/>
    <property type="project" value="UniProtKB-KW"/>
</dbReference>
<dbReference type="SUPFAM" id="SSF54814">
    <property type="entry name" value="Prokaryotic type KH domain (KH-domain type II)"/>
    <property type="match status" value="1"/>
</dbReference>
<dbReference type="AlphaFoldDB" id="A0A8D2CXZ2"/>
<dbReference type="FunFam" id="3.30.300.20:FF:000006">
    <property type="entry name" value="40S ribosomal protein S3"/>
    <property type="match status" value="1"/>
</dbReference>
<comment type="similarity">
    <text evidence="2">Belongs to the universal ribosomal protein uS3 family.</text>
</comment>
<evidence type="ECO:0000256" key="4">
    <source>
        <dbReference type="ARBA" id="ARBA00022980"/>
    </source>
</evidence>
<dbReference type="Gene3D" id="3.30.300.20">
    <property type="match status" value="1"/>
</dbReference>
<feature type="domain" description="KH type-2" evidence="6">
    <location>
        <begin position="8"/>
        <end position="80"/>
    </location>
</feature>
<dbReference type="GO" id="GO:0005743">
    <property type="term" value="C:mitochondrial inner membrane"/>
    <property type="evidence" value="ECO:0007669"/>
    <property type="project" value="UniProtKB-SubCell"/>
</dbReference>